<keyword evidence="5" id="KW-1185">Reference proteome</keyword>
<dbReference type="InterPro" id="IPR015421">
    <property type="entry name" value="PyrdxlP-dep_Trfase_major"/>
</dbReference>
<keyword evidence="2 3" id="KW-0663">Pyridoxal phosphate</keyword>
<name>A0A1M6JX42_9FIRM</name>
<dbReference type="GO" id="GO:0000271">
    <property type="term" value="P:polysaccharide biosynthetic process"/>
    <property type="evidence" value="ECO:0007669"/>
    <property type="project" value="TreeGrafter"/>
</dbReference>
<dbReference type="GO" id="GO:0008483">
    <property type="term" value="F:transaminase activity"/>
    <property type="evidence" value="ECO:0007669"/>
    <property type="project" value="TreeGrafter"/>
</dbReference>
<feature type="modified residue" description="N6-(pyridoxal phosphate)lysine" evidence="2">
    <location>
        <position position="202"/>
    </location>
</feature>
<reference evidence="4 5" key="1">
    <citation type="submission" date="2016-11" db="EMBL/GenBank/DDBJ databases">
        <authorList>
            <person name="Jaros S."/>
            <person name="Januszkiewicz K."/>
            <person name="Wedrychowicz H."/>
        </authorList>
    </citation>
    <scope>NUCLEOTIDE SEQUENCE [LARGE SCALE GENOMIC DNA]</scope>
    <source>
        <strain evidence="4 5">DSM 15480</strain>
    </source>
</reference>
<dbReference type="Proteomes" id="UP000184301">
    <property type="component" value="Unassembled WGS sequence"/>
</dbReference>
<dbReference type="InterPro" id="IPR015422">
    <property type="entry name" value="PyrdxlP-dep_Trfase_small"/>
</dbReference>
<dbReference type="Gene3D" id="3.90.1150.10">
    <property type="entry name" value="Aspartate Aminotransferase, domain 1"/>
    <property type="match status" value="1"/>
</dbReference>
<feature type="active site" description="Proton acceptor" evidence="1">
    <location>
        <position position="202"/>
    </location>
</feature>
<dbReference type="AlphaFoldDB" id="A0A1M6JX42"/>
<dbReference type="EMBL" id="FQZY01000010">
    <property type="protein sequence ID" value="SHJ51259.1"/>
    <property type="molecule type" value="Genomic_DNA"/>
</dbReference>
<evidence type="ECO:0000313" key="4">
    <source>
        <dbReference type="EMBL" id="SHJ51259.1"/>
    </source>
</evidence>
<evidence type="ECO:0000256" key="3">
    <source>
        <dbReference type="RuleBase" id="RU004508"/>
    </source>
</evidence>
<dbReference type="OrthoDB" id="9810913at2"/>
<proteinExistence type="inferred from homology"/>
<dbReference type="FunFam" id="3.40.640.10:FF:000077">
    <property type="entry name" value="Spore coat polysaccharide biosynthesis protein spsC"/>
    <property type="match status" value="1"/>
</dbReference>
<dbReference type="PANTHER" id="PTHR30244:SF34">
    <property type="entry name" value="DTDP-4-AMINO-4,6-DIDEOXYGALACTOSE TRANSAMINASE"/>
    <property type="match status" value="1"/>
</dbReference>
<dbReference type="CDD" id="cd00616">
    <property type="entry name" value="AHBA_syn"/>
    <property type="match status" value="1"/>
</dbReference>
<sequence>MNIPFSPPDITEAEINEVADALRSGWITTGPKTKRFEKEMAQFCQTEGAPSLMAVALGSATACMEMTLRVMGIGPGDEVITTAYTYTATCSVICHVGATPVLVDTLPGSFDMDPAQVEAAITEKTKAVICVDLAGIVYPYYQEIMEIAERKKSLFTAGNDRQRAFGRILVMADAAHAFGAARGGRKAGEIADFTCFSFHAVKNLTTAEGGAVIWPRRDGIDNEELYHEFMLLSLHGQSKDALAKTKLGAWEYDIVAPYYKCNMTDIMASIGLAQLKRYPELLRRRKEIIQRYDEAFKELDVTVLEHYTEKTHSSGHLYLVRMNGKTREESNEVITRMAEAGIAANVHYKPLPMMTAYKNMGFDITDFPNAFRQFENEITLPLHTCLKDEQVEYVINTFCDIMYATAKSSASR</sequence>
<accession>A0A1M6JX42</accession>
<gene>
    <name evidence="4" type="ORF">SAMN02745243_00761</name>
</gene>
<dbReference type="InterPro" id="IPR015424">
    <property type="entry name" value="PyrdxlP-dep_Trfase"/>
</dbReference>
<dbReference type="GO" id="GO:0030170">
    <property type="term" value="F:pyridoxal phosphate binding"/>
    <property type="evidence" value="ECO:0007669"/>
    <property type="project" value="TreeGrafter"/>
</dbReference>
<protein>
    <submittedName>
        <fullName evidence="4">dTDP-4-amino-4,6-dideoxygalactose transaminase</fullName>
    </submittedName>
</protein>
<dbReference type="InterPro" id="IPR000653">
    <property type="entry name" value="DegT/StrS_aminotransferase"/>
</dbReference>
<dbReference type="RefSeq" id="WP_073105354.1">
    <property type="nucleotide sequence ID" value="NZ_FQZY01000010.1"/>
</dbReference>
<dbReference type="STRING" id="1121950.SAMN02745243_00761"/>
<evidence type="ECO:0000256" key="1">
    <source>
        <dbReference type="PIRSR" id="PIRSR000390-1"/>
    </source>
</evidence>
<organism evidence="4 5">
    <name type="scientific">Hespellia stercorisuis DSM 15480</name>
    <dbReference type="NCBI Taxonomy" id="1121950"/>
    <lineage>
        <taxon>Bacteria</taxon>
        <taxon>Bacillati</taxon>
        <taxon>Bacillota</taxon>
        <taxon>Clostridia</taxon>
        <taxon>Lachnospirales</taxon>
        <taxon>Lachnospiraceae</taxon>
        <taxon>Hespellia</taxon>
    </lineage>
</organism>
<evidence type="ECO:0000256" key="2">
    <source>
        <dbReference type="PIRSR" id="PIRSR000390-2"/>
    </source>
</evidence>
<comment type="similarity">
    <text evidence="3">Belongs to the DegT/DnrJ/EryC1 family.</text>
</comment>
<dbReference type="SUPFAM" id="SSF53383">
    <property type="entry name" value="PLP-dependent transferases"/>
    <property type="match status" value="1"/>
</dbReference>
<evidence type="ECO:0000313" key="5">
    <source>
        <dbReference type="Proteomes" id="UP000184301"/>
    </source>
</evidence>
<dbReference type="PIRSF" id="PIRSF000390">
    <property type="entry name" value="PLP_StrS"/>
    <property type="match status" value="1"/>
</dbReference>
<dbReference type="Pfam" id="PF01041">
    <property type="entry name" value="DegT_DnrJ_EryC1"/>
    <property type="match status" value="1"/>
</dbReference>
<dbReference type="PANTHER" id="PTHR30244">
    <property type="entry name" value="TRANSAMINASE"/>
    <property type="match status" value="1"/>
</dbReference>
<dbReference type="FunFam" id="3.90.1150.10:FF:000092">
    <property type="entry name" value="Capsular polysaccharide biosynthesis protein"/>
    <property type="match status" value="1"/>
</dbReference>
<dbReference type="Gene3D" id="3.40.640.10">
    <property type="entry name" value="Type I PLP-dependent aspartate aminotransferase-like (Major domain)"/>
    <property type="match status" value="1"/>
</dbReference>